<dbReference type="SUPFAM" id="SSF103652">
    <property type="entry name" value="G protein-binding domain"/>
    <property type="match status" value="2"/>
</dbReference>
<evidence type="ECO:0000256" key="2">
    <source>
        <dbReference type="ARBA" id="ARBA00004412"/>
    </source>
</evidence>
<evidence type="ECO:0000256" key="10">
    <source>
        <dbReference type="ARBA" id="ARBA00022753"/>
    </source>
</evidence>
<dbReference type="GO" id="GO:0005096">
    <property type="term" value="F:GTPase activator activity"/>
    <property type="evidence" value="ECO:0007669"/>
    <property type="project" value="InterPro"/>
</dbReference>
<dbReference type="FunFam" id="1.20.5.340:FF:000022">
    <property type="entry name" value="Rabaptin, RAB GTPase-binding effector protein 1"/>
    <property type="match status" value="1"/>
</dbReference>
<evidence type="ECO:0000256" key="18">
    <source>
        <dbReference type="ARBA" id="ARBA00081948"/>
    </source>
</evidence>
<dbReference type="GO" id="GO:0006897">
    <property type="term" value="P:endocytosis"/>
    <property type="evidence" value="ECO:0007669"/>
    <property type="project" value="UniProtKB-KW"/>
</dbReference>
<dbReference type="PANTHER" id="PTHR31179:SF5">
    <property type="entry name" value="RAB GTPASE-BINDING EFFECTOR PROTEIN 1"/>
    <property type="match status" value="1"/>
</dbReference>
<keyword evidence="6" id="KW-0963">Cytoplasm</keyword>
<evidence type="ECO:0000259" key="21">
    <source>
        <dbReference type="Pfam" id="PF03528"/>
    </source>
</evidence>
<name>A0A8C1KRC6_CYPCA</name>
<evidence type="ECO:0000256" key="6">
    <source>
        <dbReference type="ARBA" id="ARBA00022490"/>
    </source>
</evidence>
<keyword evidence="10" id="KW-0967">Endosome</keyword>
<keyword evidence="8" id="KW-0254">Endocytosis</keyword>
<evidence type="ECO:0000256" key="16">
    <source>
        <dbReference type="ARBA" id="ARBA00069951"/>
    </source>
</evidence>
<evidence type="ECO:0000259" key="22">
    <source>
        <dbReference type="Pfam" id="PF09311"/>
    </source>
</evidence>
<keyword evidence="11" id="KW-0653">Protein transport</keyword>
<feature type="coiled-coil region" evidence="19">
    <location>
        <begin position="544"/>
        <end position="649"/>
    </location>
</feature>
<feature type="domain" description="Rabaptin coiled-coil" evidence="21">
    <location>
        <begin position="13"/>
        <end position="489"/>
    </location>
</feature>
<evidence type="ECO:0000256" key="4">
    <source>
        <dbReference type="ARBA" id="ARBA00006603"/>
    </source>
</evidence>
<dbReference type="Proteomes" id="UP000694427">
    <property type="component" value="Unplaced"/>
</dbReference>
<keyword evidence="13 19" id="KW-0175">Coiled coil</keyword>
<dbReference type="Pfam" id="PF03528">
    <property type="entry name" value="Rabaptin"/>
    <property type="match status" value="1"/>
</dbReference>
<dbReference type="GO" id="GO:0008083">
    <property type="term" value="F:growth factor activity"/>
    <property type="evidence" value="ECO:0007669"/>
    <property type="project" value="InterPro"/>
</dbReference>
<dbReference type="Gene3D" id="1.20.5.340">
    <property type="match status" value="1"/>
</dbReference>
<dbReference type="Ensembl" id="ENSCCRT00010056162.1">
    <property type="protein sequence ID" value="ENSCCRP00010051253.1"/>
    <property type="gene ID" value="ENSCCRG00010021029.1"/>
</dbReference>
<evidence type="ECO:0000256" key="17">
    <source>
        <dbReference type="ARBA" id="ARBA00077424"/>
    </source>
</evidence>
<proteinExistence type="inferred from homology"/>
<feature type="region of interest" description="Disordered" evidence="20">
    <location>
        <begin position="369"/>
        <end position="431"/>
    </location>
</feature>
<dbReference type="GO" id="GO:0005769">
    <property type="term" value="C:early endosome"/>
    <property type="evidence" value="ECO:0007669"/>
    <property type="project" value="UniProtKB-SubCell"/>
</dbReference>
<comment type="similarity">
    <text evidence="4">Belongs to the rabaptin family.</text>
</comment>
<keyword evidence="7" id="KW-0597">Phosphoprotein</keyword>
<dbReference type="GO" id="GO:0006915">
    <property type="term" value="P:apoptotic process"/>
    <property type="evidence" value="ECO:0007669"/>
    <property type="project" value="UniProtKB-KW"/>
</dbReference>
<dbReference type="InterPro" id="IPR015390">
    <property type="entry name" value="Rabaptin_Rab5-bd_dom"/>
</dbReference>
<evidence type="ECO:0000256" key="3">
    <source>
        <dbReference type="ARBA" id="ARBA00004541"/>
    </source>
</evidence>
<evidence type="ECO:0000256" key="15">
    <source>
        <dbReference type="ARBA" id="ARBA00053463"/>
    </source>
</evidence>
<evidence type="ECO:0000313" key="23">
    <source>
        <dbReference type="Ensembl" id="ENSCCRP00010051253.1"/>
    </source>
</evidence>
<evidence type="ECO:0000256" key="1">
    <source>
        <dbReference type="ARBA" id="ARBA00004172"/>
    </source>
</evidence>
<evidence type="ECO:0000256" key="12">
    <source>
        <dbReference type="ARBA" id="ARBA00022990"/>
    </source>
</evidence>
<dbReference type="FunFam" id="1.20.5.730:FF:000002">
    <property type="entry name" value="Rabaptin, RAB GTPase-binding effector protein 1"/>
    <property type="match status" value="1"/>
</dbReference>
<evidence type="ECO:0000256" key="20">
    <source>
        <dbReference type="SAM" id="MobiDB-lite"/>
    </source>
</evidence>
<feature type="domain" description="Rabaptin GTPase-Rab5 binding" evidence="22">
    <location>
        <begin position="527"/>
        <end position="833"/>
    </location>
</feature>
<dbReference type="PANTHER" id="PTHR31179">
    <property type="entry name" value="RAB GTPASE-BINDING EFFECTOR PROTEIN"/>
    <property type="match status" value="1"/>
</dbReference>
<comment type="function">
    <text evidence="15">Rab effector protein acting as linker between gamma-adaptin, RAB4A and RAB5A. Involved in endocytic membrane fusion and membrane trafficking of recycling endosomes. Involved in KCNH1 channels trafficking to and from the cell membrane. Stimulates RABGEF1 mediated nucleotide exchange on RAB5A. Mediates the traffic of PKD1:PKD2 complex from the endoplasmic reticulum through the Golgi to the cilium.</text>
</comment>
<evidence type="ECO:0000313" key="24">
    <source>
        <dbReference type="Proteomes" id="UP000694427"/>
    </source>
</evidence>
<dbReference type="PRINTS" id="PR01432">
    <property type="entry name" value="RABAPTIN"/>
</dbReference>
<reference evidence="23" key="1">
    <citation type="submission" date="2025-08" db="UniProtKB">
        <authorList>
            <consortium name="Ensembl"/>
        </authorList>
    </citation>
    <scope>IDENTIFICATION</scope>
</reference>
<keyword evidence="12" id="KW-0007">Acetylation</keyword>
<organism evidence="23 24">
    <name type="scientific">Cyprinus carpio</name>
    <name type="common">Common carp</name>
    <dbReference type="NCBI Taxonomy" id="7962"/>
    <lineage>
        <taxon>Eukaryota</taxon>
        <taxon>Metazoa</taxon>
        <taxon>Chordata</taxon>
        <taxon>Craniata</taxon>
        <taxon>Vertebrata</taxon>
        <taxon>Euteleostomi</taxon>
        <taxon>Actinopterygii</taxon>
        <taxon>Neopterygii</taxon>
        <taxon>Teleostei</taxon>
        <taxon>Ostariophysi</taxon>
        <taxon>Cypriniformes</taxon>
        <taxon>Cyprinidae</taxon>
        <taxon>Cyprininae</taxon>
        <taxon>Cyprinus</taxon>
    </lineage>
</organism>
<evidence type="ECO:0000256" key="13">
    <source>
        <dbReference type="ARBA" id="ARBA00023054"/>
    </source>
</evidence>
<dbReference type="Gene3D" id="1.20.5.730">
    <property type="entry name" value="Single helix bin"/>
    <property type="match status" value="1"/>
</dbReference>
<evidence type="ECO:0000256" key="7">
    <source>
        <dbReference type="ARBA" id="ARBA00022553"/>
    </source>
</evidence>
<sequence length="856" mass="97820">MAEQASGTTRPPQQDEVLQQCTAEQEQDRADFLKLKQQLEMEFNQKRAKFKELYLSKEEALKKQAAVLEKAQAELSSVQKQLEEAKAEMETIKAVATVSESTKQEAIDQVKQQWQEEVASLQAIMKDAEREVKLQFQQKLEQERAQWAQYRDGMEREMAELRRRLSEGQEEENLENEMKKAQEDAEKLRSVVMPMESEIAALKAKLSSSEDRVKELEAAKVKELNHVLEAEKSCRTDLEMYVAVLNTQKSVLQEDAEKLRKELHEVVHLLELERQQHNQLKHTWQRANDQFLESQRLLMRDMQRIESVLSSEQLRQVEEMKKRDQEEDEKERLSQAKEASEDDGTEHTEAVEDSLLGLSIEESHLSQSIHSSLHSLDADTPGRPDGSDPYKDGLRRVQSTDSLGSSGGALQPHGLGGHNNKAKSASQLDESDFGPLVGADCGGFDSMDTSSISSLQPGHFLLTKDQEKAIKAMTPEQEETASLLSSISHTADTAYLPPSGYRLVSESEWNLLQQELKNAGRKLGRRCDMCSNYEKQLQVIQGQEAETRDQVKKLQAMLRQANDQLERTMNERQELEDSVKQACEETTAKISELKQKVEESESLISALQQAFSQAKRNTQEQMAVLLQSREQVTEELNRLQRDNESLQGKHRLHMTLQQQEDFHMPTTVQELQKLVLQYREDIVSAHTAAEHLEEKLKAEILFLKEQIQAEQCLKENLEDTLQLEIEGCKEEIASFSSLKMELERVKSEKEQLESSLAEKSQMLESVQGLKNSLEKQLKDALGSKIALETQVFEEKDKAQRLQTELDVSEQVQRDFVKLSQTLQVQLERIRQADSLERIRAILNDTNLTDISQLPET</sequence>
<protein>
    <recommendedName>
        <fullName evidence="16">Rab GTPase-binding effector protein 1</fullName>
    </recommendedName>
    <alternativeName>
        <fullName evidence="18">Rabaptin-5</fullName>
    </alternativeName>
    <alternativeName>
        <fullName evidence="17">Rabaptin-5alpha</fullName>
    </alternativeName>
</protein>
<comment type="subcellular location">
    <subcellularLocation>
        <location evidence="3">Cytoplasmic vesicle</location>
    </subcellularLocation>
    <subcellularLocation>
        <location evidence="2">Early endosome</location>
    </subcellularLocation>
    <subcellularLocation>
        <location evidence="1">Recycling endosome</location>
    </subcellularLocation>
</comment>
<keyword evidence="14" id="KW-0968">Cytoplasmic vesicle</keyword>
<reference evidence="23" key="2">
    <citation type="submission" date="2025-09" db="UniProtKB">
        <authorList>
            <consortium name="Ensembl"/>
        </authorList>
    </citation>
    <scope>IDENTIFICATION</scope>
</reference>
<keyword evidence="24" id="KW-1185">Reference proteome</keyword>
<keyword evidence="9" id="KW-0053">Apoptosis</keyword>
<evidence type="ECO:0000256" key="8">
    <source>
        <dbReference type="ARBA" id="ARBA00022583"/>
    </source>
</evidence>
<dbReference type="InterPro" id="IPR003914">
    <property type="entry name" value="Rabaptin"/>
</dbReference>
<feature type="coiled-coil region" evidence="19">
    <location>
        <begin position="693"/>
        <end position="790"/>
    </location>
</feature>
<dbReference type="Pfam" id="PF09311">
    <property type="entry name" value="Rab5-bind"/>
    <property type="match status" value="1"/>
</dbReference>
<feature type="compositionally biased region" description="Basic and acidic residues" evidence="20">
    <location>
        <begin position="376"/>
        <end position="395"/>
    </location>
</feature>
<dbReference type="GO" id="GO:0055037">
    <property type="term" value="C:recycling endosome"/>
    <property type="evidence" value="ECO:0007669"/>
    <property type="project" value="UniProtKB-SubCell"/>
</dbReference>
<evidence type="ECO:0000256" key="5">
    <source>
        <dbReference type="ARBA" id="ARBA00022448"/>
    </source>
</evidence>
<evidence type="ECO:0000256" key="9">
    <source>
        <dbReference type="ARBA" id="ARBA00022703"/>
    </source>
</evidence>
<evidence type="ECO:0000256" key="11">
    <source>
        <dbReference type="ARBA" id="ARBA00022927"/>
    </source>
</evidence>
<dbReference type="GO" id="GO:0015031">
    <property type="term" value="P:protein transport"/>
    <property type="evidence" value="ECO:0007669"/>
    <property type="project" value="UniProtKB-KW"/>
</dbReference>
<evidence type="ECO:0000256" key="14">
    <source>
        <dbReference type="ARBA" id="ARBA00023329"/>
    </source>
</evidence>
<feature type="region of interest" description="Disordered" evidence="20">
    <location>
        <begin position="1"/>
        <end position="23"/>
    </location>
</feature>
<dbReference type="AlphaFoldDB" id="A0A8C1KRC6"/>
<evidence type="ECO:0000256" key="19">
    <source>
        <dbReference type="SAM" id="Coils"/>
    </source>
</evidence>
<keyword evidence="5" id="KW-0813">Transport</keyword>
<feature type="coiled-coil region" evidence="19">
    <location>
        <begin position="61"/>
        <end position="276"/>
    </location>
</feature>
<accession>A0A8C1KRC6</accession>
<dbReference type="InterPro" id="IPR018514">
    <property type="entry name" value="Rabaptin_CC"/>
</dbReference>
<feature type="region of interest" description="Disordered" evidence="20">
    <location>
        <begin position="316"/>
        <end position="348"/>
    </location>
</feature>